<feature type="domain" description="TF-B3" evidence="7">
    <location>
        <begin position="253"/>
        <end position="349"/>
    </location>
</feature>
<feature type="domain" description="TF-B3" evidence="7">
    <location>
        <begin position="7"/>
        <end position="100"/>
    </location>
</feature>
<feature type="region of interest" description="Disordered" evidence="6">
    <location>
        <begin position="423"/>
        <end position="446"/>
    </location>
</feature>
<dbReference type="Pfam" id="PF02362">
    <property type="entry name" value="B3"/>
    <property type="match status" value="3"/>
</dbReference>
<dbReference type="InterPro" id="IPR044837">
    <property type="entry name" value="REM16-like"/>
</dbReference>
<keyword evidence="2" id="KW-0805">Transcription regulation</keyword>
<dbReference type="SUPFAM" id="SSF101936">
    <property type="entry name" value="DNA-binding pseudobarrel domain"/>
    <property type="match status" value="3"/>
</dbReference>
<evidence type="ECO:0000313" key="8">
    <source>
        <dbReference type="EMBL" id="MCD9646575.1"/>
    </source>
</evidence>
<protein>
    <recommendedName>
        <fullName evidence="7">TF-B3 domain-containing protein</fullName>
    </recommendedName>
</protein>
<dbReference type="Gene3D" id="2.40.330.10">
    <property type="entry name" value="DNA-binding pseudobarrel domain"/>
    <property type="match status" value="3"/>
</dbReference>
<dbReference type="CDD" id="cd10017">
    <property type="entry name" value="B3_DNA"/>
    <property type="match status" value="3"/>
</dbReference>
<keyword evidence="3" id="KW-0238">DNA-binding</keyword>
<reference evidence="8 9" key="1">
    <citation type="journal article" date="2021" name="BMC Genomics">
        <title>Datura genome reveals duplications of psychoactive alkaloid biosynthetic genes and high mutation rate following tissue culture.</title>
        <authorList>
            <person name="Rajewski A."/>
            <person name="Carter-House D."/>
            <person name="Stajich J."/>
            <person name="Litt A."/>
        </authorList>
    </citation>
    <scope>NUCLEOTIDE SEQUENCE [LARGE SCALE GENOMIC DNA]</scope>
    <source>
        <strain evidence="8">AR-01</strain>
    </source>
</reference>
<evidence type="ECO:0000256" key="5">
    <source>
        <dbReference type="ARBA" id="ARBA00023242"/>
    </source>
</evidence>
<evidence type="ECO:0000256" key="1">
    <source>
        <dbReference type="ARBA" id="ARBA00004123"/>
    </source>
</evidence>
<dbReference type="InterPro" id="IPR015300">
    <property type="entry name" value="DNA-bd_pseudobarrel_sf"/>
</dbReference>
<evidence type="ECO:0000256" key="6">
    <source>
        <dbReference type="SAM" id="MobiDB-lite"/>
    </source>
</evidence>
<organism evidence="8 9">
    <name type="scientific">Datura stramonium</name>
    <name type="common">Jimsonweed</name>
    <name type="synonym">Common thornapple</name>
    <dbReference type="NCBI Taxonomy" id="4076"/>
    <lineage>
        <taxon>Eukaryota</taxon>
        <taxon>Viridiplantae</taxon>
        <taxon>Streptophyta</taxon>
        <taxon>Embryophyta</taxon>
        <taxon>Tracheophyta</taxon>
        <taxon>Spermatophyta</taxon>
        <taxon>Magnoliopsida</taxon>
        <taxon>eudicotyledons</taxon>
        <taxon>Gunneridae</taxon>
        <taxon>Pentapetalae</taxon>
        <taxon>asterids</taxon>
        <taxon>lamiids</taxon>
        <taxon>Solanales</taxon>
        <taxon>Solanaceae</taxon>
        <taxon>Solanoideae</taxon>
        <taxon>Datureae</taxon>
        <taxon>Datura</taxon>
    </lineage>
</organism>
<evidence type="ECO:0000256" key="2">
    <source>
        <dbReference type="ARBA" id="ARBA00023015"/>
    </source>
</evidence>
<evidence type="ECO:0000256" key="3">
    <source>
        <dbReference type="ARBA" id="ARBA00023125"/>
    </source>
</evidence>
<comment type="subcellular location">
    <subcellularLocation>
        <location evidence="1">Nucleus</location>
    </subcellularLocation>
</comment>
<evidence type="ECO:0000259" key="7">
    <source>
        <dbReference type="PROSITE" id="PS50863"/>
    </source>
</evidence>
<evidence type="ECO:0000256" key="4">
    <source>
        <dbReference type="ARBA" id="ARBA00023163"/>
    </source>
</evidence>
<feature type="region of interest" description="Disordered" evidence="6">
    <location>
        <begin position="149"/>
        <end position="168"/>
    </location>
</feature>
<comment type="caution">
    <text evidence="8">The sequence shown here is derived from an EMBL/GenBank/DDBJ whole genome shotgun (WGS) entry which is preliminary data.</text>
</comment>
<dbReference type="PROSITE" id="PS50863">
    <property type="entry name" value="B3"/>
    <property type="match status" value="3"/>
</dbReference>
<dbReference type="Proteomes" id="UP000823775">
    <property type="component" value="Unassembled WGS sequence"/>
</dbReference>
<keyword evidence="4" id="KW-0804">Transcription</keyword>
<dbReference type="PANTHER" id="PTHR31391:SF106">
    <property type="entry name" value="B3 DOMAIN-CONTAINING PROTEIN OS01G0723500"/>
    <property type="match status" value="1"/>
</dbReference>
<accession>A0ABS8VKZ0</accession>
<keyword evidence="9" id="KW-1185">Reference proteome</keyword>
<feature type="domain" description="TF-B3" evidence="7">
    <location>
        <begin position="470"/>
        <end position="566"/>
    </location>
</feature>
<dbReference type="SMART" id="SM01019">
    <property type="entry name" value="B3"/>
    <property type="match status" value="3"/>
</dbReference>
<name>A0ABS8VKZ0_DATST</name>
<gene>
    <name evidence="8" type="ORF">HAX54_036511</name>
</gene>
<dbReference type="InterPro" id="IPR003340">
    <property type="entry name" value="B3_DNA-bd"/>
</dbReference>
<evidence type="ECO:0000313" key="9">
    <source>
        <dbReference type="Proteomes" id="UP000823775"/>
    </source>
</evidence>
<sequence>MWEARRPHFLVGFDLSMNSEEMKIPSKFIKHMEGRASGTAVLVGPSGNSWPVDLIQQDDGLFFHNGWVSFVKDHCLETGDSLVFRYDGDLHFTVQAFDESSCEKEAAYNADCSQGATNLYNLALKKRDRGNSVLLDCIVEGVPKKMRSTQIPSECTSSQDTHGLASSKDGYTPEDAVCSYAGRSYAASFLDEMENAGDALNNTVTIAVPSQMEIVCNNPEVKTDNGASEEDIWLSAQEAEKVARSFSSSFPSFTKVMKRFNISGSYTLHIPYQFATEHLPKCKVKILLHNLKGKTWTVNSIPTTRVQTSHTFCGGWLSFVRDNNIDLGDICIFELVHKCELRVHVLRVKREGNDYRSKVAHEGLAADYAKINGCKSRKVGANSNRCSQRVAKGITHDKKGSVHDKEKQGNILKNHQLRCRSKISSGDSAIRKPTSSQDKQGSFTKSCMSMKSVPEEKLAAESFNSNFPHFVRIMKKFNISGSYTLKVPYRFSMEHLPNCRTEIVLHNLKGECWTVNSIPTVKVQTLHTFCGGWSAFVRENDIQLGDICIFELVGKYDMRVHICAIGKKGLDYQNGITSDELAIVASLTS</sequence>
<keyword evidence="5" id="KW-0539">Nucleus</keyword>
<proteinExistence type="predicted"/>
<dbReference type="PANTHER" id="PTHR31391">
    <property type="entry name" value="B3 DOMAIN-CONTAINING PROTEIN OS11G0197600-RELATED"/>
    <property type="match status" value="1"/>
</dbReference>
<feature type="compositionally biased region" description="Polar residues" evidence="6">
    <location>
        <begin position="149"/>
        <end position="161"/>
    </location>
</feature>
<dbReference type="EMBL" id="JACEIK010004846">
    <property type="protein sequence ID" value="MCD9646575.1"/>
    <property type="molecule type" value="Genomic_DNA"/>
</dbReference>